<evidence type="ECO:0000313" key="2">
    <source>
        <dbReference type="Proteomes" id="UP000318422"/>
    </source>
</evidence>
<dbReference type="RefSeq" id="WP_141350294.1">
    <property type="nucleotide sequence ID" value="NZ_BJNV01000013.1"/>
</dbReference>
<dbReference type="AlphaFoldDB" id="A0A4Y4CTK4"/>
<name>A0A4Y4CTK4_ZOORA</name>
<dbReference type="EMBL" id="BJNV01000013">
    <property type="protein sequence ID" value="GEC95129.1"/>
    <property type="molecule type" value="Genomic_DNA"/>
</dbReference>
<protein>
    <submittedName>
        <fullName evidence="1">Uncharacterized protein</fullName>
    </submittedName>
</protein>
<accession>A0A4Y4CTK4</accession>
<sequence length="71" mass="7826">MICFHRTAKPIAVQNAVIDILRVAMFCLSLPTPLRNFGDAKPKFSTILKLIQALKIELHALADGKPRAAEV</sequence>
<proteinExistence type="predicted"/>
<comment type="caution">
    <text evidence="1">The sequence shown here is derived from an EMBL/GenBank/DDBJ whole genome shotgun (WGS) entry which is preliminary data.</text>
</comment>
<evidence type="ECO:0000313" key="1">
    <source>
        <dbReference type="EMBL" id="GEC95129.1"/>
    </source>
</evidence>
<reference evidence="1 2" key="1">
    <citation type="submission" date="2019-06" db="EMBL/GenBank/DDBJ databases">
        <title>Whole genome shotgun sequence of Zoogloea ramigera NBRC 15342.</title>
        <authorList>
            <person name="Hosoyama A."/>
            <person name="Uohara A."/>
            <person name="Ohji S."/>
            <person name="Ichikawa N."/>
        </authorList>
    </citation>
    <scope>NUCLEOTIDE SEQUENCE [LARGE SCALE GENOMIC DNA]</scope>
    <source>
        <strain evidence="1 2">NBRC 15342</strain>
    </source>
</reference>
<gene>
    <name evidence="1" type="ORF">ZRA01_12020</name>
</gene>
<dbReference type="Proteomes" id="UP000318422">
    <property type="component" value="Unassembled WGS sequence"/>
</dbReference>
<keyword evidence="2" id="KW-1185">Reference proteome</keyword>
<organism evidence="1 2">
    <name type="scientific">Zoogloea ramigera</name>
    <dbReference type="NCBI Taxonomy" id="350"/>
    <lineage>
        <taxon>Bacteria</taxon>
        <taxon>Pseudomonadati</taxon>
        <taxon>Pseudomonadota</taxon>
        <taxon>Betaproteobacteria</taxon>
        <taxon>Rhodocyclales</taxon>
        <taxon>Zoogloeaceae</taxon>
        <taxon>Zoogloea</taxon>
    </lineage>
</organism>